<evidence type="ECO:0000313" key="1">
    <source>
        <dbReference type="EMBL" id="RAK70050.1"/>
    </source>
</evidence>
<protein>
    <submittedName>
        <fullName evidence="1">Uncharacterized protein</fullName>
    </submittedName>
</protein>
<evidence type="ECO:0000313" key="2">
    <source>
        <dbReference type="Proteomes" id="UP000248553"/>
    </source>
</evidence>
<organism evidence="1 2">
    <name type="scientific">Hymenobacter edaphi</name>
    <dbReference type="NCBI Taxonomy" id="2211146"/>
    <lineage>
        <taxon>Bacteria</taxon>
        <taxon>Pseudomonadati</taxon>
        <taxon>Bacteroidota</taxon>
        <taxon>Cytophagia</taxon>
        <taxon>Cytophagales</taxon>
        <taxon>Hymenobacteraceae</taxon>
        <taxon>Hymenobacter</taxon>
    </lineage>
</organism>
<keyword evidence="2" id="KW-1185">Reference proteome</keyword>
<accession>A0A328BRZ8</accession>
<sequence length="69" mass="7315">MACCPHSPAGLSAQELLQAERKKIVRDNRASTGNARFQARLDAVQVQGQVDILTAARAGIAARRATLTA</sequence>
<comment type="caution">
    <text evidence="1">The sequence shown here is derived from an EMBL/GenBank/DDBJ whole genome shotgun (WGS) entry which is preliminary data.</text>
</comment>
<proteinExistence type="predicted"/>
<name>A0A328BRZ8_9BACT</name>
<dbReference type="RefSeq" id="WP_111476784.1">
    <property type="nucleotide sequence ID" value="NZ_QHKM01000001.1"/>
</dbReference>
<dbReference type="AlphaFoldDB" id="A0A328BRZ8"/>
<gene>
    <name evidence="1" type="ORF">DLM85_04145</name>
</gene>
<dbReference type="EMBL" id="QHKM01000001">
    <property type="protein sequence ID" value="RAK70050.1"/>
    <property type="molecule type" value="Genomic_DNA"/>
</dbReference>
<reference evidence="2" key="1">
    <citation type="submission" date="2018-05" db="EMBL/GenBank/DDBJ databases">
        <authorList>
            <person name="Nie L."/>
        </authorList>
    </citation>
    <scope>NUCLEOTIDE SEQUENCE [LARGE SCALE GENOMIC DNA]</scope>
    <source>
        <strain evidence="2">NL</strain>
    </source>
</reference>
<dbReference type="Proteomes" id="UP000248553">
    <property type="component" value="Unassembled WGS sequence"/>
</dbReference>
<dbReference type="OrthoDB" id="884668at2"/>